<proteinExistence type="predicted"/>
<dbReference type="AlphaFoldDB" id="A0A7J6H2H3"/>
<evidence type="ECO:0000259" key="7">
    <source>
        <dbReference type="PROSITE" id="PS50089"/>
    </source>
</evidence>
<dbReference type="InterPro" id="IPR001841">
    <property type="entry name" value="Znf_RING"/>
</dbReference>
<accession>A0A7J6H2H3</accession>
<dbReference type="EMBL" id="JAATIQ010000067">
    <property type="protein sequence ID" value="KAF4389442.1"/>
    <property type="molecule type" value="Genomic_DNA"/>
</dbReference>
<comment type="catalytic activity">
    <reaction evidence="1">
        <text>S-ubiquitinyl-[E2 ubiquitin-conjugating enzyme]-L-cysteine + [acceptor protein]-L-lysine = [E2 ubiquitin-conjugating enzyme]-L-cysteine + N(6)-ubiquitinyl-[acceptor protein]-L-lysine.</text>
        <dbReference type="EC" id="2.3.2.27"/>
    </reaction>
</comment>
<evidence type="ECO:0000256" key="4">
    <source>
        <dbReference type="ARBA" id="ARBA00022771"/>
    </source>
</evidence>
<keyword evidence="5" id="KW-0862">Zinc</keyword>
<keyword evidence="3" id="KW-0479">Metal-binding</keyword>
<dbReference type="PROSITE" id="PS50089">
    <property type="entry name" value="ZF_RING_2"/>
    <property type="match status" value="1"/>
</dbReference>
<dbReference type="SMART" id="SM00184">
    <property type="entry name" value="RING"/>
    <property type="match status" value="1"/>
</dbReference>
<evidence type="ECO:0000256" key="5">
    <source>
        <dbReference type="ARBA" id="ARBA00022833"/>
    </source>
</evidence>
<dbReference type="GO" id="GO:0016567">
    <property type="term" value="P:protein ubiquitination"/>
    <property type="evidence" value="ECO:0007669"/>
    <property type="project" value="TreeGrafter"/>
</dbReference>
<dbReference type="InterPro" id="IPR013083">
    <property type="entry name" value="Znf_RING/FYVE/PHD"/>
</dbReference>
<evidence type="ECO:0000313" key="9">
    <source>
        <dbReference type="Proteomes" id="UP000583929"/>
    </source>
</evidence>
<reference evidence="8 9" key="1">
    <citation type="journal article" date="2020" name="bioRxiv">
        <title>Sequence and annotation of 42 cannabis genomes reveals extensive copy number variation in cannabinoid synthesis and pathogen resistance genes.</title>
        <authorList>
            <person name="Mckernan K.J."/>
            <person name="Helbert Y."/>
            <person name="Kane L.T."/>
            <person name="Ebling H."/>
            <person name="Zhang L."/>
            <person name="Liu B."/>
            <person name="Eaton Z."/>
            <person name="Mclaughlin S."/>
            <person name="Kingan S."/>
            <person name="Baybayan P."/>
            <person name="Concepcion G."/>
            <person name="Jordan M."/>
            <person name="Riva A."/>
            <person name="Barbazuk W."/>
            <person name="Harkins T."/>
        </authorList>
    </citation>
    <scope>NUCLEOTIDE SEQUENCE [LARGE SCALE GENOMIC DNA]</scope>
    <source>
        <strain evidence="9">cv. Jamaican Lion 4</strain>
        <tissue evidence="8">Leaf</tissue>
    </source>
</reference>
<dbReference type="GO" id="GO:0005737">
    <property type="term" value="C:cytoplasm"/>
    <property type="evidence" value="ECO:0007669"/>
    <property type="project" value="TreeGrafter"/>
</dbReference>
<dbReference type="PANTHER" id="PTHR15710:SF196">
    <property type="entry name" value="F6A14.12 PROTEIN-RELATED"/>
    <property type="match status" value="1"/>
</dbReference>
<evidence type="ECO:0000313" key="8">
    <source>
        <dbReference type="EMBL" id="KAF4389442.1"/>
    </source>
</evidence>
<keyword evidence="9" id="KW-1185">Reference proteome</keyword>
<sequence>MASPQIVGNSFYKIFPYNPTRIESTNSVFLIHLFANFTRHSLSIEASTTFTNVVVLFRDTLMNNSTDAKAILEKSLAGVHLPSPMFPDGQVISCSVCFENIVVGLEATKLTCGHRYHEECIVKWLQTSKFCPLCRSEVA</sequence>
<dbReference type="SUPFAM" id="SSF57850">
    <property type="entry name" value="RING/U-box"/>
    <property type="match status" value="1"/>
</dbReference>
<dbReference type="GO" id="GO:0008270">
    <property type="term" value="F:zinc ion binding"/>
    <property type="evidence" value="ECO:0007669"/>
    <property type="project" value="UniProtKB-KW"/>
</dbReference>
<protein>
    <recommendedName>
        <fullName evidence="2">RING-type E3 ubiquitin transferase</fullName>
        <ecNumber evidence="2">2.3.2.27</ecNumber>
    </recommendedName>
</protein>
<dbReference type="Proteomes" id="UP000583929">
    <property type="component" value="Unassembled WGS sequence"/>
</dbReference>
<organism evidence="8 9">
    <name type="scientific">Cannabis sativa</name>
    <name type="common">Hemp</name>
    <name type="synonym">Marijuana</name>
    <dbReference type="NCBI Taxonomy" id="3483"/>
    <lineage>
        <taxon>Eukaryota</taxon>
        <taxon>Viridiplantae</taxon>
        <taxon>Streptophyta</taxon>
        <taxon>Embryophyta</taxon>
        <taxon>Tracheophyta</taxon>
        <taxon>Spermatophyta</taxon>
        <taxon>Magnoliopsida</taxon>
        <taxon>eudicotyledons</taxon>
        <taxon>Gunneridae</taxon>
        <taxon>Pentapetalae</taxon>
        <taxon>rosids</taxon>
        <taxon>fabids</taxon>
        <taxon>Rosales</taxon>
        <taxon>Cannabaceae</taxon>
        <taxon>Cannabis</taxon>
    </lineage>
</organism>
<feature type="domain" description="RING-type" evidence="7">
    <location>
        <begin position="94"/>
        <end position="135"/>
    </location>
</feature>
<dbReference type="Pfam" id="PF13639">
    <property type="entry name" value="zf-RING_2"/>
    <property type="match status" value="1"/>
</dbReference>
<evidence type="ECO:0000256" key="1">
    <source>
        <dbReference type="ARBA" id="ARBA00000900"/>
    </source>
</evidence>
<evidence type="ECO:0000256" key="3">
    <source>
        <dbReference type="ARBA" id="ARBA00022723"/>
    </source>
</evidence>
<keyword evidence="4 6" id="KW-0863">Zinc-finger</keyword>
<evidence type="ECO:0000256" key="2">
    <source>
        <dbReference type="ARBA" id="ARBA00012483"/>
    </source>
</evidence>
<dbReference type="PANTHER" id="PTHR15710">
    <property type="entry name" value="E3 UBIQUITIN-PROTEIN LIGASE PRAJA"/>
    <property type="match status" value="1"/>
</dbReference>
<dbReference type="Gene3D" id="3.30.40.10">
    <property type="entry name" value="Zinc/RING finger domain, C3HC4 (zinc finger)"/>
    <property type="match status" value="1"/>
</dbReference>
<dbReference type="GO" id="GO:0061630">
    <property type="term" value="F:ubiquitin protein ligase activity"/>
    <property type="evidence" value="ECO:0007669"/>
    <property type="project" value="UniProtKB-EC"/>
</dbReference>
<comment type="caution">
    <text evidence="8">The sequence shown here is derived from an EMBL/GenBank/DDBJ whole genome shotgun (WGS) entry which is preliminary data.</text>
</comment>
<gene>
    <name evidence="8" type="ORF">G4B88_006501</name>
</gene>
<name>A0A7J6H2H3_CANSA</name>
<dbReference type="EC" id="2.3.2.27" evidence="2"/>
<evidence type="ECO:0000256" key="6">
    <source>
        <dbReference type="PROSITE-ProRule" id="PRU00175"/>
    </source>
</evidence>